<sequence>MFKHLFKLIWNKKKQNALLITEILVSFMVIFAVFSMIVKFYFTYRVPLGFQYENVWLINISEPPQYKNADSAAMYYENIRNVLKNMPEIKEVSYSSGNTPFTSSMMTTGYRHNGTMFSPVNFFRVEDTYDNAFDLTILEGRWFEKQDDAATVKPVVINQTLKEKMFGKGKAVGQLLGGWDEKDKNVNA</sequence>
<keyword evidence="4" id="KW-1185">Reference proteome</keyword>
<dbReference type="EMBL" id="JABFCR010000016">
    <property type="protein sequence ID" value="NNU33641.1"/>
    <property type="molecule type" value="Genomic_DNA"/>
</dbReference>
<keyword evidence="1" id="KW-0812">Transmembrane</keyword>
<reference evidence="3 4" key="1">
    <citation type="submission" date="2020-05" db="EMBL/GenBank/DDBJ databases">
        <authorList>
            <person name="Khan S.A."/>
            <person name="Jeon C.O."/>
            <person name="Chun B.H."/>
        </authorList>
    </citation>
    <scope>NUCLEOTIDE SEQUENCE [LARGE SCALE GENOMIC DNA]</scope>
    <source>
        <strain evidence="3 4">S1162</strain>
    </source>
</reference>
<dbReference type="RefSeq" id="WP_175269331.1">
    <property type="nucleotide sequence ID" value="NZ_JABFCR010000016.1"/>
</dbReference>
<keyword evidence="1" id="KW-1133">Transmembrane helix</keyword>
<feature type="domain" description="MacB-like periplasmic core" evidence="2">
    <location>
        <begin position="26"/>
        <end position="174"/>
    </location>
</feature>
<name>A0ABX1W0A4_9SPHI</name>
<evidence type="ECO:0000256" key="1">
    <source>
        <dbReference type="SAM" id="Phobius"/>
    </source>
</evidence>
<dbReference type="Proteomes" id="UP000566071">
    <property type="component" value="Unassembled WGS sequence"/>
</dbReference>
<comment type="caution">
    <text evidence="3">The sequence shown here is derived from an EMBL/GenBank/DDBJ whole genome shotgun (WGS) entry which is preliminary data.</text>
</comment>
<organism evidence="3 4">
    <name type="scientific">Mucilaginibacter humi</name>
    <dbReference type="NCBI Taxonomy" id="2732510"/>
    <lineage>
        <taxon>Bacteria</taxon>
        <taxon>Pseudomonadati</taxon>
        <taxon>Bacteroidota</taxon>
        <taxon>Sphingobacteriia</taxon>
        <taxon>Sphingobacteriales</taxon>
        <taxon>Sphingobacteriaceae</taxon>
        <taxon>Mucilaginibacter</taxon>
    </lineage>
</organism>
<gene>
    <name evidence="3" type="ORF">HK413_04850</name>
</gene>
<evidence type="ECO:0000313" key="4">
    <source>
        <dbReference type="Proteomes" id="UP000566071"/>
    </source>
</evidence>
<evidence type="ECO:0000259" key="2">
    <source>
        <dbReference type="Pfam" id="PF12704"/>
    </source>
</evidence>
<evidence type="ECO:0000313" key="3">
    <source>
        <dbReference type="EMBL" id="NNU33641.1"/>
    </source>
</evidence>
<protein>
    <recommendedName>
        <fullName evidence="2">MacB-like periplasmic core domain-containing protein</fullName>
    </recommendedName>
</protein>
<keyword evidence="1" id="KW-0472">Membrane</keyword>
<feature type="transmembrane region" description="Helical" evidence="1">
    <location>
        <begin position="20"/>
        <end position="42"/>
    </location>
</feature>
<proteinExistence type="predicted"/>
<accession>A0ABX1W0A4</accession>
<dbReference type="Pfam" id="PF12704">
    <property type="entry name" value="MacB_PCD"/>
    <property type="match status" value="1"/>
</dbReference>
<dbReference type="InterPro" id="IPR025857">
    <property type="entry name" value="MacB_PCD"/>
</dbReference>